<dbReference type="AlphaFoldDB" id="I7JU00"/>
<dbReference type="RefSeq" id="NP_001402506.1">
    <property type="nucleotide sequence ID" value="NM_001415165.1"/>
</dbReference>
<sequence>MKNTHSPEVPRILQRKLEGKIFALRINKRKNKEPLWMCEYCRSRSTGAARRKQKLPAQLFFQNKIALHSTVLIPKGT</sequence>
<dbReference type="Proteomes" id="UP000000819">
    <property type="component" value="Chromosome VI"/>
</dbReference>
<proteinExistence type="predicted"/>
<dbReference type="VEuPathDB" id="MicrosporidiaDB:ECU06_1405"/>
<gene>
    <name evidence="1" type="ordered locus">ECU06_1405</name>
</gene>
<name>I7JU00_ENCCU</name>
<organism evidence="1 2">
    <name type="scientific">Encephalitozoon cuniculi (strain GB-M1)</name>
    <name type="common">Microsporidian parasite</name>
    <dbReference type="NCBI Taxonomy" id="284813"/>
    <lineage>
        <taxon>Eukaryota</taxon>
        <taxon>Fungi</taxon>
        <taxon>Fungi incertae sedis</taxon>
        <taxon>Microsporidia</taxon>
        <taxon>Unikaryonidae</taxon>
        <taxon>Encephalitozoon</taxon>
    </lineage>
</organism>
<dbReference type="OrthoDB" id="10573381at2759"/>
<evidence type="ECO:0000313" key="1">
    <source>
        <dbReference type="EMBL" id="CCI73949.1"/>
    </source>
</evidence>
<reference evidence="1 2" key="1">
    <citation type="journal article" date="2001" name="Nature">
        <title>Genome sequence and gene compaction of the eukaryote parasite Encephalitozoon cuniculi.</title>
        <authorList>
            <person name="Katinka M.D."/>
            <person name="Duprat S."/>
            <person name="Cornillot E."/>
            <person name="Metenier G."/>
            <person name="Thomarat F."/>
            <person name="Prensier G."/>
            <person name="Barbe V."/>
            <person name="Peyretaillade E."/>
            <person name="Brottier P."/>
            <person name="Wincker P."/>
            <person name="Delbac F."/>
            <person name="El Alaoui H."/>
            <person name="Peyret P."/>
            <person name="Saurin W."/>
            <person name="Gouy M."/>
            <person name="Weissenbach J."/>
            <person name="Vivares C.P."/>
        </authorList>
    </citation>
    <scope>NUCLEOTIDE SEQUENCE [LARGE SCALE GENOMIC DNA]</scope>
    <source>
        <strain evidence="1 2">GB-M1</strain>
    </source>
</reference>
<accession>I7JU00</accession>
<keyword evidence="2" id="KW-1185">Reference proteome</keyword>
<dbReference type="GeneID" id="77136375"/>
<protein>
    <submittedName>
        <fullName evidence="1">ECU06_1405 protein</fullName>
    </submittedName>
</protein>
<dbReference type="KEGG" id="ecu:ECU06_1405"/>
<reference evidence="1 2" key="2">
    <citation type="journal article" date="2009" name="BMC Genomics">
        <title>Identification of transcriptional signals in Encephalitozoon cuniculi widespread among Microsporidia phylum: support for accurate structural genome annotation.</title>
        <authorList>
            <person name="Peyretaillade E."/>
            <person name="Goncalves O."/>
            <person name="Terrat S."/>
            <person name="Dugat-Bony E."/>
            <person name="Wincker P."/>
            <person name="Cornman R.S."/>
            <person name="Evans J.D."/>
            <person name="Delbac F."/>
            <person name="Peyret P."/>
        </authorList>
    </citation>
    <scope>NUCLEOTIDE SEQUENCE [LARGE SCALE GENOMIC DNA]</scope>
    <source>
        <strain evidence="1 2">GB-M1</strain>
    </source>
</reference>
<evidence type="ECO:0000313" key="2">
    <source>
        <dbReference type="Proteomes" id="UP000000819"/>
    </source>
</evidence>
<dbReference type="InParanoid" id="I7JU00"/>
<dbReference type="EMBL" id="AL590446">
    <property type="protein sequence ID" value="CCI73949.1"/>
    <property type="molecule type" value="Genomic_DNA"/>
</dbReference>
<dbReference type="HOGENOM" id="CLU_2638064_0_0_1"/>